<dbReference type="Proteomes" id="UP001417504">
    <property type="component" value="Unassembled WGS sequence"/>
</dbReference>
<dbReference type="InterPro" id="IPR044730">
    <property type="entry name" value="RNase_H-like_dom_plant"/>
</dbReference>
<evidence type="ECO:0000313" key="2">
    <source>
        <dbReference type="EMBL" id="KAK9155536.1"/>
    </source>
</evidence>
<feature type="domain" description="RNase H type-1" evidence="1">
    <location>
        <begin position="72"/>
        <end position="183"/>
    </location>
</feature>
<sequence>MADSSKEVSAGFLRRPLRPSYLRIIGKGVKEATRKRLVKKAPESEFDKKKCITSMVKWVTWQRPPVGSVKINTDGGCLQNEKIGYSGVVMRDDSGVWMSGVVGKFDCFTNRPELEAELWGAFSGLALAWEAGCRSVQLEMDSKSALDYILERKVLTGSSAYWNRILNKVIQFKKKNGNYQFSLTTGKFMPRRTKWLTRQE</sequence>
<protein>
    <recommendedName>
        <fullName evidence="1">RNase H type-1 domain-containing protein</fullName>
    </recommendedName>
</protein>
<dbReference type="GO" id="GO:0003676">
    <property type="term" value="F:nucleic acid binding"/>
    <property type="evidence" value="ECO:0007669"/>
    <property type="project" value="InterPro"/>
</dbReference>
<proteinExistence type="predicted"/>
<dbReference type="GO" id="GO:0004523">
    <property type="term" value="F:RNA-DNA hybrid ribonuclease activity"/>
    <property type="evidence" value="ECO:0007669"/>
    <property type="project" value="InterPro"/>
</dbReference>
<evidence type="ECO:0000313" key="3">
    <source>
        <dbReference type="Proteomes" id="UP001417504"/>
    </source>
</evidence>
<dbReference type="PANTHER" id="PTHR47723">
    <property type="entry name" value="OS05G0353850 PROTEIN"/>
    <property type="match status" value="1"/>
</dbReference>
<keyword evidence="3" id="KW-1185">Reference proteome</keyword>
<comment type="caution">
    <text evidence="2">The sequence shown here is derived from an EMBL/GenBank/DDBJ whole genome shotgun (WGS) entry which is preliminary data.</text>
</comment>
<dbReference type="AlphaFoldDB" id="A0AAP0KN49"/>
<organism evidence="2 3">
    <name type="scientific">Stephania japonica</name>
    <dbReference type="NCBI Taxonomy" id="461633"/>
    <lineage>
        <taxon>Eukaryota</taxon>
        <taxon>Viridiplantae</taxon>
        <taxon>Streptophyta</taxon>
        <taxon>Embryophyta</taxon>
        <taxon>Tracheophyta</taxon>
        <taxon>Spermatophyta</taxon>
        <taxon>Magnoliopsida</taxon>
        <taxon>Ranunculales</taxon>
        <taxon>Menispermaceae</taxon>
        <taxon>Menispermoideae</taxon>
        <taxon>Cissampelideae</taxon>
        <taxon>Stephania</taxon>
    </lineage>
</organism>
<dbReference type="Gene3D" id="3.30.420.10">
    <property type="entry name" value="Ribonuclease H-like superfamily/Ribonuclease H"/>
    <property type="match status" value="1"/>
</dbReference>
<dbReference type="InterPro" id="IPR036397">
    <property type="entry name" value="RNaseH_sf"/>
</dbReference>
<dbReference type="PANTHER" id="PTHR47723:SF19">
    <property type="entry name" value="POLYNUCLEOTIDYL TRANSFERASE, RIBONUCLEASE H-LIKE SUPERFAMILY PROTEIN"/>
    <property type="match status" value="1"/>
</dbReference>
<dbReference type="EMBL" id="JBBNAE010000001">
    <property type="protein sequence ID" value="KAK9155536.1"/>
    <property type="molecule type" value="Genomic_DNA"/>
</dbReference>
<dbReference type="InterPro" id="IPR012337">
    <property type="entry name" value="RNaseH-like_sf"/>
</dbReference>
<dbReference type="CDD" id="cd06222">
    <property type="entry name" value="RNase_H_like"/>
    <property type="match status" value="1"/>
</dbReference>
<dbReference type="InterPro" id="IPR053151">
    <property type="entry name" value="RNase_H-like"/>
</dbReference>
<gene>
    <name evidence="2" type="ORF">Sjap_003016</name>
</gene>
<accession>A0AAP0KN49</accession>
<dbReference type="SUPFAM" id="SSF53098">
    <property type="entry name" value="Ribonuclease H-like"/>
    <property type="match status" value="1"/>
</dbReference>
<name>A0AAP0KN49_9MAGN</name>
<evidence type="ECO:0000259" key="1">
    <source>
        <dbReference type="Pfam" id="PF13456"/>
    </source>
</evidence>
<reference evidence="2 3" key="1">
    <citation type="submission" date="2024-01" db="EMBL/GenBank/DDBJ databases">
        <title>Genome assemblies of Stephania.</title>
        <authorList>
            <person name="Yang L."/>
        </authorList>
    </citation>
    <scope>NUCLEOTIDE SEQUENCE [LARGE SCALE GENOMIC DNA]</scope>
    <source>
        <strain evidence="2">QJT</strain>
        <tissue evidence="2">Leaf</tissue>
    </source>
</reference>
<dbReference type="InterPro" id="IPR002156">
    <property type="entry name" value="RNaseH_domain"/>
</dbReference>
<dbReference type="Pfam" id="PF13456">
    <property type="entry name" value="RVT_3"/>
    <property type="match status" value="1"/>
</dbReference>